<evidence type="ECO:0000256" key="5">
    <source>
        <dbReference type="SAM" id="SignalP"/>
    </source>
</evidence>
<feature type="compositionally biased region" description="Gly residues" evidence="4">
    <location>
        <begin position="796"/>
        <end position="811"/>
    </location>
</feature>
<keyword evidence="7" id="KW-0675">Receptor</keyword>
<evidence type="ECO:0000256" key="1">
    <source>
        <dbReference type="ARBA" id="ARBA00004442"/>
    </source>
</evidence>
<evidence type="ECO:0000256" key="4">
    <source>
        <dbReference type="SAM" id="MobiDB-lite"/>
    </source>
</evidence>
<feature type="chain" id="PRO_5001589603" evidence="5">
    <location>
        <begin position="20"/>
        <end position="811"/>
    </location>
</feature>
<feature type="signal peptide" evidence="5">
    <location>
        <begin position="1"/>
        <end position="19"/>
    </location>
</feature>
<dbReference type="STRING" id="1433126.BN938_1930"/>
<dbReference type="KEGG" id="rbc:BN938_1930"/>
<dbReference type="Gene3D" id="2.40.170.20">
    <property type="entry name" value="TonB-dependent receptor, beta-barrel domain"/>
    <property type="match status" value="1"/>
</dbReference>
<dbReference type="InterPro" id="IPR036942">
    <property type="entry name" value="Beta-barrel_TonB_sf"/>
</dbReference>
<evidence type="ECO:0000256" key="2">
    <source>
        <dbReference type="ARBA" id="ARBA00023136"/>
    </source>
</evidence>
<dbReference type="Proteomes" id="UP000027616">
    <property type="component" value="Chromosome I"/>
</dbReference>
<keyword evidence="3" id="KW-0998">Cell outer membrane</keyword>
<dbReference type="SUPFAM" id="SSF49478">
    <property type="entry name" value="Cna protein B-type domain"/>
    <property type="match status" value="1"/>
</dbReference>
<evidence type="ECO:0000313" key="7">
    <source>
        <dbReference type="EMBL" id="CDN32008.1"/>
    </source>
</evidence>
<organism evidence="7 8">
    <name type="scientific">Mucinivorans hirudinis</name>
    <dbReference type="NCBI Taxonomy" id="1433126"/>
    <lineage>
        <taxon>Bacteria</taxon>
        <taxon>Pseudomonadati</taxon>
        <taxon>Bacteroidota</taxon>
        <taxon>Bacteroidia</taxon>
        <taxon>Bacteroidales</taxon>
        <taxon>Rikenellaceae</taxon>
        <taxon>Mucinivorans</taxon>
    </lineage>
</organism>
<sequence>MKRLTLLCLLIITFLSANSQNQPRTFTIKGTTIDSTTRKAVGFATIMLSDSASTNIKAVPSESDGKFSMTHNKAGEYTVECHFMGYQTKRVPVKLDGERTIDLGEIEMNEGVQIGAATVIGQLVTTDIDKTTYNTSADPETVVMNGLEMMRKVPMLSLDGEENIQLKGQGNFKILVNGKSNSMMSRDYKQVLKSMPASSIKSIEVITNPPAKYEAEGIDGIINIITHRKTNDSYNGSLGIRGDQFGGLGGNGYIATSIGKFNLSLNLFLGEYLSPGSESTTVRENYFNDELRYGSSALSSDMSKSRNFGAWMEASYEIDTFNLITLAFSPFLGNYDNTGNSWSEYRNTRNEVTMRYDQLTTSKRSYGGISGNIDYQRIFMKPDRTFTVSYKMDYNPNSSSYNTVLDGVVNYESYKRYSNNKSWGAEHTLQIDYYEPITKEHIFEVGGKYIMRPNVSNSEIFTNDVPDNRYKNDLDYLQHIAAAYTSYQYKLKKFSAKAGLRAEYTINTGTFKLREEYPMFNRYFNLIPYVNLSYKPTDEQNFRFGYTQRLQRPSIWYMNPYIDDQNPMYISTGNPNIESAIGHSFDLNWGIYKRAFNLSASSSVLLTDNSIQRVSTLLDNGAIFSTYENIGRSINFSALNGYGSVRFFDGKLSINGNFGINYTRIEQKIVNGMSNQGWTYRISGGINGQPWKNGNIGFYGGYNSGNVGLQNINSGYSYTNFSIGQSLLKRNLTISAYISSPFRERMYHDYEQFGEGFYQKSENWNVERRVGISVQWRFGKMMQSVKKARRGISNDDGGGAASGGSGAGGGK</sequence>
<reference evidence="7 8" key="1">
    <citation type="journal article" date="2015" name="Genome Announc.">
        <title>Complete Genome Sequence of the Novel Leech Symbiont Mucinivorans hirudinis M3T.</title>
        <authorList>
            <person name="Nelson M.C."/>
            <person name="Bomar L."/>
            <person name="Graf J."/>
        </authorList>
    </citation>
    <scope>NUCLEOTIDE SEQUENCE [LARGE SCALE GENOMIC DNA]</scope>
    <source>
        <strain evidence="8">M3</strain>
    </source>
</reference>
<gene>
    <name evidence="7" type="ORF">BN938_1930</name>
</gene>
<feature type="region of interest" description="Disordered" evidence="4">
    <location>
        <begin position="789"/>
        <end position="811"/>
    </location>
</feature>
<dbReference type="InterPro" id="IPR041700">
    <property type="entry name" value="OMP_b-brl_3"/>
</dbReference>
<dbReference type="InterPro" id="IPR037066">
    <property type="entry name" value="Plug_dom_sf"/>
</dbReference>
<keyword evidence="2" id="KW-0472">Membrane</keyword>
<dbReference type="Pfam" id="PF14905">
    <property type="entry name" value="OMP_b-brl_3"/>
    <property type="match status" value="1"/>
</dbReference>
<name>A0A060RD90_9BACT</name>
<comment type="subcellular location">
    <subcellularLocation>
        <location evidence="1">Cell outer membrane</location>
    </subcellularLocation>
</comment>
<dbReference type="PANTHER" id="PTHR40980:SF4">
    <property type="entry name" value="TONB-DEPENDENT RECEPTOR-LIKE BETA-BARREL DOMAIN-CONTAINING PROTEIN"/>
    <property type="match status" value="1"/>
</dbReference>
<dbReference type="EMBL" id="HG934468">
    <property type="protein sequence ID" value="CDN32008.1"/>
    <property type="molecule type" value="Genomic_DNA"/>
</dbReference>
<dbReference type="eggNOG" id="COG4771">
    <property type="taxonomic scope" value="Bacteria"/>
</dbReference>
<dbReference type="HOGENOM" id="CLU_017617_0_1_10"/>
<keyword evidence="8" id="KW-1185">Reference proteome</keyword>
<dbReference type="PANTHER" id="PTHR40980">
    <property type="entry name" value="PLUG DOMAIN-CONTAINING PROTEIN"/>
    <property type="match status" value="1"/>
</dbReference>
<evidence type="ECO:0000256" key="3">
    <source>
        <dbReference type="ARBA" id="ARBA00023237"/>
    </source>
</evidence>
<dbReference type="GO" id="GO:0009279">
    <property type="term" value="C:cell outer membrane"/>
    <property type="evidence" value="ECO:0007669"/>
    <property type="project" value="UniProtKB-SubCell"/>
</dbReference>
<dbReference type="PATRIC" id="fig|1433126.3.peg.1907"/>
<dbReference type="AlphaFoldDB" id="A0A060RD90"/>
<protein>
    <submittedName>
        <fullName evidence="7">Putative TonB-dependent receptor</fullName>
    </submittedName>
</protein>
<proteinExistence type="predicted"/>
<dbReference type="Pfam" id="PF13715">
    <property type="entry name" value="CarbopepD_reg_2"/>
    <property type="match status" value="1"/>
</dbReference>
<accession>A0A060RD90</accession>
<evidence type="ECO:0000313" key="8">
    <source>
        <dbReference type="Proteomes" id="UP000027616"/>
    </source>
</evidence>
<keyword evidence="5" id="KW-0732">Signal</keyword>
<dbReference type="SUPFAM" id="SSF56935">
    <property type="entry name" value="Porins"/>
    <property type="match status" value="1"/>
</dbReference>
<feature type="domain" description="Outer membrane protein beta-barrel" evidence="6">
    <location>
        <begin position="379"/>
        <end position="776"/>
    </location>
</feature>
<dbReference type="Gene3D" id="2.60.40.1120">
    <property type="entry name" value="Carboxypeptidase-like, regulatory domain"/>
    <property type="match status" value="1"/>
</dbReference>
<dbReference type="Gene3D" id="2.170.130.10">
    <property type="entry name" value="TonB-dependent receptor, plug domain"/>
    <property type="match status" value="1"/>
</dbReference>
<dbReference type="OrthoDB" id="8764943at2"/>
<evidence type="ECO:0000259" key="6">
    <source>
        <dbReference type="Pfam" id="PF14905"/>
    </source>
</evidence>